<feature type="compositionally biased region" description="Low complexity" evidence="16">
    <location>
        <begin position="115"/>
        <end position="129"/>
    </location>
</feature>
<dbReference type="GO" id="GO:0046872">
    <property type="term" value="F:metal ion binding"/>
    <property type="evidence" value="ECO:0007669"/>
    <property type="project" value="UniProtKB-KW"/>
</dbReference>
<dbReference type="PROSITE" id="PS50126">
    <property type="entry name" value="S1"/>
    <property type="match status" value="1"/>
</dbReference>
<feature type="compositionally biased region" description="Basic residues" evidence="16">
    <location>
        <begin position="313"/>
        <end position="322"/>
    </location>
</feature>
<feature type="compositionally biased region" description="Low complexity" evidence="16">
    <location>
        <begin position="980"/>
        <end position="994"/>
    </location>
</feature>
<evidence type="ECO:0000256" key="3">
    <source>
        <dbReference type="ARBA" id="ARBA00004496"/>
    </source>
</evidence>
<dbReference type="RefSeq" id="WP_200319876.1">
    <property type="nucleotide sequence ID" value="NZ_JAENJH010000004.1"/>
</dbReference>
<evidence type="ECO:0000256" key="8">
    <source>
        <dbReference type="ARBA" id="ARBA00022723"/>
    </source>
</evidence>
<dbReference type="SMART" id="SM00316">
    <property type="entry name" value="S1"/>
    <property type="match status" value="1"/>
</dbReference>
<comment type="similarity">
    <text evidence="4">Belongs to the RNase E/G family.</text>
</comment>
<feature type="compositionally biased region" description="Basic and acidic residues" evidence="16">
    <location>
        <begin position="343"/>
        <end position="384"/>
    </location>
</feature>
<dbReference type="GO" id="GO:0003723">
    <property type="term" value="F:RNA binding"/>
    <property type="evidence" value="ECO:0007669"/>
    <property type="project" value="UniProtKB-KW"/>
</dbReference>
<comment type="cofactor">
    <cofactor evidence="2">
        <name>Zn(2+)</name>
        <dbReference type="ChEBI" id="CHEBI:29105"/>
    </cofactor>
</comment>
<evidence type="ECO:0000256" key="6">
    <source>
        <dbReference type="ARBA" id="ARBA00022664"/>
    </source>
</evidence>
<protein>
    <recommendedName>
        <fullName evidence="15">Ribonuclease E</fullName>
        <ecNumber evidence="14">3.1.26.12</ecNumber>
    </recommendedName>
</protein>
<comment type="catalytic activity">
    <reaction evidence="13">
        <text>Endonucleolytic cleavage of single-stranded RNA in A- and U-rich regions.</text>
        <dbReference type="EC" id="3.1.26.12"/>
    </reaction>
</comment>
<keyword evidence="18" id="KW-0396">Initiation factor</keyword>
<dbReference type="InterPro" id="IPR004659">
    <property type="entry name" value="RNase_E/G"/>
</dbReference>
<evidence type="ECO:0000256" key="14">
    <source>
        <dbReference type="ARBA" id="ARBA00066879"/>
    </source>
</evidence>
<dbReference type="Gene3D" id="1.10.10.2480">
    <property type="match status" value="1"/>
</dbReference>
<evidence type="ECO:0000256" key="1">
    <source>
        <dbReference type="ARBA" id="ARBA00001946"/>
    </source>
</evidence>
<evidence type="ECO:0000313" key="19">
    <source>
        <dbReference type="Proteomes" id="UP000635245"/>
    </source>
</evidence>
<evidence type="ECO:0000256" key="4">
    <source>
        <dbReference type="ARBA" id="ARBA00005522"/>
    </source>
</evidence>
<dbReference type="FunFam" id="2.40.50.140:FF:000066">
    <property type="entry name" value="Ribonuclease E"/>
    <property type="match status" value="1"/>
</dbReference>
<reference evidence="18" key="1">
    <citation type="submission" date="2020-12" db="EMBL/GenBank/DDBJ databases">
        <title>Prauserella sp. ASG 168, a novel actinomycete isolated from cave rock.</title>
        <authorList>
            <person name="Suriyachadkun C."/>
        </authorList>
    </citation>
    <scope>NUCLEOTIDE SEQUENCE</scope>
    <source>
        <strain evidence="18">ASG 168</strain>
    </source>
</reference>
<feature type="region of interest" description="Disordered" evidence="16">
    <location>
        <begin position="816"/>
        <end position="1068"/>
    </location>
</feature>
<dbReference type="InterPro" id="IPR012340">
    <property type="entry name" value="NA-bd_OB-fold"/>
</dbReference>
<proteinExistence type="inferred from homology"/>
<keyword evidence="6" id="KW-0507">mRNA processing</keyword>
<evidence type="ECO:0000256" key="11">
    <source>
        <dbReference type="ARBA" id="ARBA00022842"/>
    </source>
</evidence>
<comment type="caution">
    <text evidence="18">The sequence shown here is derived from an EMBL/GenBank/DDBJ whole genome shotgun (WGS) entry which is preliminary data.</text>
</comment>
<dbReference type="EMBL" id="JAENJH010000004">
    <property type="protein sequence ID" value="MBK1786437.1"/>
    <property type="molecule type" value="Genomic_DNA"/>
</dbReference>
<dbReference type="GO" id="GO:0005737">
    <property type="term" value="C:cytoplasm"/>
    <property type="evidence" value="ECO:0007669"/>
    <property type="project" value="UniProtKB-SubCell"/>
</dbReference>
<dbReference type="InterPro" id="IPR003029">
    <property type="entry name" value="S1_domain"/>
</dbReference>
<keyword evidence="8" id="KW-0479">Metal-binding</keyword>
<name>A0A934QUC1_9PSEU</name>
<dbReference type="GO" id="GO:0003743">
    <property type="term" value="F:translation initiation factor activity"/>
    <property type="evidence" value="ECO:0007669"/>
    <property type="project" value="UniProtKB-KW"/>
</dbReference>
<evidence type="ECO:0000259" key="17">
    <source>
        <dbReference type="PROSITE" id="PS50126"/>
    </source>
</evidence>
<sequence length="1068" mass="114134">MSNAETPAENTGGTTATSITGALAELPNRVRVHALAKLLGSSSREVLAKLAELGETARSVQSSVPKDVALQVAQALGAVDQAAGETAEPTGADTAEKTSAEQPASVQAPAEQPGQVAAEPEQPVAQAPATSTAQPEQAKPERAKSARAAVHTPVFAAPSPVFLPPEPAAEQAAASQDKAEKAGKPERGDKAERPEKSDRPDKRDKSGRPEKADKSDKSDKGEKPEQADDEAEDQDQYGADGDTGDGSDGGRRRRRRGRRGRGRGKGGDENTADEQSDGEHAEGDAKTDETDEQAQKGDEGADSDDADGEGGNKRRRRRRRRKGGDDDGADGSGTDDPPNTVVHVRDAKAADNKNEARDGVRSVRGSTRLEAKRQRRRDGREAGRRRAPILSESEFLARREAVERTMVVAERGDSTQIGVLEDDVLVEHFVTSSGSGSIVGNVYLGRVQNVLPSMEAAFIDIGRGRNAVLYAGEVDWDAAGLEGKARKIEQALSSGDNVLVQVTKDPVGHKGARLTTQISLPGRFLVYVPAGGATGISRKLPENERRRLKDILKRIVPEDAGVIIRTASEGISEDELARDVRRLKAQWEVVKEKADSSTGSGKKSSSPVLLYEEPDLLVKVVRDLFTEDFAKLEVQGSTAWETIHSYVEHVAPDLTDRLKRHVGNGDVFAEHRIDEQLTKALDRKVWLPSGGYLVIDRTEAMTVIDVNTGKFTGSGGNLEETVTRNNLESAEEIVRQLRLRDIGGIIVIDFIDMVLEANRELVLRRLTECLGRDRTRHQVAEVTSLGLVQMTRKRVGTGLLEAYSTTCEHCKGRGVIVSTEPNRGNGGGNGNGNGHQHGGGGGGRRSRGGRGKGGGEEQQDAARSSDSGAPTPEQRESVVTAVQAMANASKPTKGDEADESAKADKPERAEKQDKPEKQDKRDRSPRQRRRESAKSEPAPAESAPAEQAAQDSSAQPEQTPARNAAPQEPAKPEQTEPARTEPAAEVPATPAQPESGREAAEPAAQPLNGHTPAHQVSTPQPETPAGEEQPSEPEQPSVPAPAVRSTTRRPRRAASRPAGPPVHAQENG</sequence>
<feature type="compositionally biased region" description="Basic and acidic residues" evidence="16">
    <location>
        <begin position="892"/>
        <end position="934"/>
    </location>
</feature>
<dbReference type="EC" id="3.1.26.12" evidence="14"/>
<evidence type="ECO:0000256" key="7">
    <source>
        <dbReference type="ARBA" id="ARBA00022694"/>
    </source>
</evidence>
<evidence type="ECO:0000256" key="9">
    <source>
        <dbReference type="ARBA" id="ARBA00022801"/>
    </source>
</evidence>
<keyword evidence="12" id="KW-0694">RNA-binding</keyword>
<dbReference type="PANTHER" id="PTHR30001">
    <property type="entry name" value="RIBONUCLEASE"/>
    <property type="match status" value="1"/>
</dbReference>
<evidence type="ECO:0000256" key="10">
    <source>
        <dbReference type="ARBA" id="ARBA00022833"/>
    </source>
</evidence>
<evidence type="ECO:0000256" key="13">
    <source>
        <dbReference type="ARBA" id="ARBA00050524"/>
    </source>
</evidence>
<dbReference type="InterPro" id="IPR019307">
    <property type="entry name" value="RNA-bd_AU-1/RNase_E/G"/>
</dbReference>
<dbReference type="AlphaFoldDB" id="A0A934QUC1"/>
<keyword evidence="10" id="KW-0862">Zinc</keyword>
<feature type="compositionally biased region" description="Low complexity" evidence="16">
    <location>
        <begin position="935"/>
        <end position="958"/>
    </location>
</feature>
<dbReference type="GO" id="GO:0006397">
    <property type="term" value="P:mRNA processing"/>
    <property type="evidence" value="ECO:0007669"/>
    <property type="project" value="UniProtKB-KW"/>
</dbReference>
<feature type="compositionally biased region" description="Gly residues" evidence="16">
    <location>
        <begin position="824"/>
        <end position="843"/>
    </location>
</feature>
<dbReference type="GO" id="GO:0008033">
    <property type="term" value="P:tRNA processing"/>
    <property type="evidence" value="ECO:0007669"/>
    <property type="project" value="UniProtKB-KW"/>
</dbReference>
<dbReference type="CDD" id="cd04453">
    <property type="entry name" value="S1_RNase_E"/>
    <property type="match status" value="1"/>
</dbReference>
<comment type="subcellular location">
    <subcellularLocation>
        <location evidence="3">Cytoplasm</location>
    </subcellularLocation>
</comment>
<feature type="domain" description="S1 motif" evidence="17">
    <location>
        <begin position="440"/>
        <end position="517"/>
    </location>
</feature>
<evidence type="ECO:0000256" key="5">
    <source>
        <dbReference type="ARBA" id="ARBA00022490"/>
    </source>
</evidence>
<accession>A0A934QUC1</accession>
<dbReference type="Proteomes" id="UP000635245">
    <property type="component" value="Unassembled WGS sequence"/>
</dbReference>
<feature type="region of interest" description="Disordered" evidence="16">
    <location>
        <begin position="81"/>
        <end position="386"/>
    </location>
</feature>
<feature type="compositionally biased region" description="Basic and acidic residues" evidence="16">
    <location>
        <begin position="177"/>
        <end position="226"/>
    </location>
</feature>
<dbReference type="PANTHER" id="PTHR30001:SF0">
    <property type="entry name" value="RIBONUCLEASE G"/>
    <property type="match status" value="1"/>
</dbReference>
<keyword evidence="5" id="KW-0963">Cytoplasm</keyword>
<keyword evidence="7" id="KW-0819">tRNA processing</keyword>
<feature type="compositionally biased region" description="Basic and acidic residues" evidence="16">
    <location>
        <begin position="277"/>
        <end position="299"/>
    </location>
</feature>
<comment type="cofactor">
    <cofactor evidence="1">
        <name>Mg(2+)</name>
        <dbReference type="ChEBI" id="CHEBI:18420"/>
    </cofactor>
</comment>
<dbReference type="Gene3D" id="2.40.50.140">
    <property type="entry name" value="Nucleic acid-binding proteins"/>
    <property type="match status" value="1"/>
</dbReference>
<evidence type="ECO:0000256" key="2">
    <source>
        <dbReference type="ARBA" id="ARBA00001947"/>
    </source>
</evidence>
<gene>
    <name evidence="18" type="ORF">JHE00_19080</name>
</gene>
<dbReference type="NCBIfam" id="TIGR00757">
    <property type="entry name" value="RNaseEG"/>
    <property type="match status" value="1"/>
</dbReference>
<feature type="compositionally biased region" description="Low complexity" evidence="16">
    <location>
        <begin position="1032"/>
        <end position="1045"/>
    </location>
</feature>
<evidence type="ECO:0000256" key="15">
    <source>
        <dbReference type="ARBA" id="ARBA00072999"/>
    </source>
</evidence>
<evidence type="ECO:0000313" key="18">
    <source>
        <dbReference type="EMBL" id="MBK1786437.1"/>
    </source>
</evidence>
<dbReference type="GO" id="GO:0008995">
    <property type="term" value="F:ribonuclease E activity"/>
    <property type="evidence" value="ECO:0007669"/>
    <property type="project" value="UniProtKB-EC"/>
</dbReference>
<evidence type="ECO:0000256" key="12">
    <source>
        <dbReference type="ARBA" id="ARBA00022884"/>
    </source>
</evidence>
<keyword evidence="9" id="KW-0378">Hydrolase</keyword>
<dbReference type="GO" id="GO:0006364">
    <property type="term" value="P:rRNA processing"/>
    <property type="evidence" value="ECO:0007669"/>
    <property type="project" value="TreeGrafter"/>
</dbReference>
<dbReference type="Pfam" id="PF10150">
    <property type="entry name" value="RNase_E_G"/>
    <property type="match status" value="1"/>
</dbReference>
<feature type="compositionally biased region" description="Basic and acidic residues" evidence="16">
    <location>
        <begin position="970"/>
        <end position="979"/>
    </location>
</feature>
<organism evidence="18 19">
    <name type="scientific">Prauserella cavernicola</name>
    <dbReference type="NCBI Taxonomy" id="2800127"/>
    <lineage>
        <taxon>Bacteria</taxon>
        <taxon>Bacillati</taxon>
        <taxon>Actinomycetota</taxon>
        <taxon>Actinomycetes</taxon>
        <taxon>Pseudonocardiales</taxon>
        <taxon>Pseudonocardiaceae</taxon>
        <taxon>Prauserella</taxon>
    </lineage>
</organism>
<evidence type="ECO:0000256" key="16">
    <source>
        <dbReference type="SAM" id="MobiDB-lite"/>
    </source>
</evidence>
<keyword evidence="11" id="KW-0460">Magnesium</keyword>
<dbReference type="SUPFAM" id="SSF50249">
    <property type="entry name" value="Nucleic acid-binding proteins"/>
    <property type="match status" value="1"/>
</dbReference>
<keyword evidence="18" id="KW-0648">Protein biosynthesis</keyword>
<keyword evidence="19" id="KW-1185">Reference proteome</keyword>
<feature type="compositionally biased region" description="Basic residues" evidence="16">
    <location>
        <begin position="251"/>
        <end position="264"/>
    </location>
</feature>